<keyword evidence="2" id="KW-1185">Reference proteome</keyword>
<evidence type="ECO:0000313" key="1">
    <source>
        <dbReference type="EMBL" id="AIQ63132.1"/>
    </source>
</evidence>
<reference evidence="1 2" key="1">
    <citation type="submission" date="2014-08" db="EMBL/GenBank/DDBJ databases">
        <title>Comparative genomics of the Paenibacillus odorifer group.</title>
        <authorList>
            <person name="den Bakker H.C."/>
            <person name="Tsai Y.-C."/>
            <person name="Martin N."/>
            <person name="Korlach J."/>
            <person name="Wiedmann M."/>
        </authorList>
    </citation>
    <scope>NUCLEOTIDE SEQUENCE [LARGE SCALE GENOMIC DNA]</scope>
    <source>
        <strain evidence="1 2">DSM 14472</strain>
    </source>
</reference>
<dbReference type="Proteomes" id="UP000029507">
    <property type="component" value="Chromosome"/>
</dbReference>
<dbReference type="HOGENOM" id="CLU_2396889_0_0_9"/>
<protein>
    <submittedName>
        <fullName evidence="1">Uncharacterized protein</fullName>
    </submittedName>
</protein>
<accession>A0A089LQF4</accession>
<dbReference type="AlphaFoldDB" id="A0A089LQF4"/>
<dbReference type="EMBL" id="CP009286">
    <property type="protein sequence ID" value="AIQ63132.1"/>
    <property type="molecule type" value="Genomic_DNA"/>
</dbReference>
<proteinExistence type="predicted"/>
<organism evidence="1 2">
    <name type="scientific">Paenibacillus stellifer</name>
    <dbReference type="NCBI Taxonomy" id="169760"/>
    <lineage>
        <taxon>Bacteria</taxon>
        <taxon>Bacillati</taxon>
        <taxon>Bacillota</taxon>
        <taxon>Bacilli</taxon>
        <taxon>Bacillales</taxon>
        <taxon>Paenibacillaceae</taxon>
        <taxon>Paenibacillus</taxon>
    </lineage>
</organism>
<evidence type="ECO:0000313" key="2">
    <source>
        <dbReference type="Proteomes" id="UP000029507"/>
    </source>
</evidence>
<sequence>MGNHNLSLQQGLQSRPKLDECRLTAHHGRGNPVNGDISAVKRTLRIDQPVVLSNDLSFVDLDESQCASAGSARIGGLEIDSCKIHVYPLVSQI</sequence>
<name>A0A089LQF4_9BACL</name>
<dbReference type="KEGG" id="pste:PSTEL_08535"/>
<gene>
    <name evidence="1" type="ORF">PSTEL_08535</name>
</gene>